<dbReference type="PROSITE" id="PS00636">
    <property type="entry name" value="DNAJ_1"/>
    <property type="match status" value="1"/>
</dbReference>
<evidence type="ECO:0000313" key="7">
    <source>
        <dbReference type="EMBL" id="CAJ1957314.1"/>
    </source>
</evidence>
<dbReference type="Gene3D" id="2.10.230.10">
    <property type="entry name" value="Heat shock protein DnaJ, cysteine-rich domain"/>
    <property type="match status" value="1"/>
</dbReference>
<dbReference type="InterPro" id="IPR002939">
    <property type="entry name" value="DnaJ_C"/>
</dbReference>
<sequence length="412" mass="45134">MFGGIPFEHFGGGMPGGMPGGMGRGGGGDVDTQKLYDVLGVEKSADAKEIKKAYRKLAVKHHPDKGGDEHVFKEINAAYEILSDEEKRNLYDKYGLEGVEQGDAPSAGGEDLFSMFFGGGGGRRSAGPRKGPSIQHPIKVALEDLYNGKTVKLAINRKVMAGDSKFCDNCNGKGAVLELRQIGPGMVTQMQRTCSSCKGQGQVYKTKNERKVVEVHIEKGATHNQKITFRGMADETPGRETGDVHFVVQEKDHDLFKRKGADLLLMQDISVNQALTGFSYKFKHLDGRELIIKTKPGEVIECEIEVGGKKMPYMTKVANEGMPSKGNPFVKGDLYVMFHVKFPKKIDPKVAEQICKLLPDPNVEEKYDAMEVEEHFMEPADLRHFGKGGAAVAGGDYDSDDEEGQPVQCQQS</sequence>
<dbReference type="Pfam" id="PF00684">
    <property type="entry name" value="DnaJ_CXXCXGXG"/>
    <property type="match status" value="1"/>
</dbReference>
<dbReference type="Proteomes" id="UP001295423">
    <property type="component" value="Unassembled WGS sequence"/>
</dbReference>
<dbReference type="InterPro" id="IPR008971">
    <property type="entry name" value="HSP40/DnaJ_pept-bd"/>
</dbReference>
<dbReference type="FunFam" id="2.10.230.10:FF:000001">
    <property type="entry name" value="DnaJ subfamily A member 2"/>
    <property type="match status" value="1"/>
</dbReference>
<dbReference type="GO" id="GO:0051082">
    <property type="term" value="F:unfolded protein binding"/>
    <property type="evidence" value="ECO:0007669"/>
    <property type="project" value="InterPro"/>
</dbReference>
<dbReference type="CDD" id="cd06257">
    <property type="entry name" value="DnaJ"/>
    <property type="match status" value="1"/>
</dbReference>
<dbReference type="InterPro" id="IPR001623">
    <property type="entry name" value="DnaJ_domain"/>
</dbReference>
<evidence type="ECO:0000256" key="5">
    <source>
        <dbReference type="SAM" id="MobiDB-lite"/>
    </source>
</evidence>
<evidence type="ECO:0000256" key="3">
    <source>
        <dbReference type="ARBA" id="ARBA00022771"/>
    </source>
</evidence>
<keyword evidence="1" id="KW-0479">Metal-binding</keyword>
<dbReference type="PRINTS" id="PR00625">
    <property type="entry name" value="JDOMAIN"/>
</dbReference>
<dbReference type="FunFam" id="2.60.260.20:FF:000003">
    <property type="entry name" value="DnaJ subfamily A member 2"/>
    <property type="match status" value="1"/>
</dbReference>
<keyword evidence="2" id="KW-0677">Repeat</keyword>
<dbReference type="SMART" id="SM00271">
    <property type="entry name" value="DnaJ"/>
    <property type="match status" value="1"/>
</dbReference>
<dbReference type="CDD" id="cd10719">
    <property type="entry name" value="DnaJ_zf"/>
    <property type="match status" value="1"/>
</dbReference>
<dbReference type="Gene3D" id="1.10.287.110">
    <property type="entry name" value="DnaJ domain"/>
    <property type="match status" value="1"/>
</dbReference>
<evidence type="ECO:0000256" key="2">
    <source>
        <dbReference type="ARBA" id="ARBA00022737"/>
    </source>
</evidence>
<comment type="caution">
    <text evidence="7">The sequence shown here is derived from an EMBL/GenBank/DDBJ whole genome shotgun (WGS) entry which is preliminary data.</text>
</comment>
<dbReference type="CDD" id="cd10747">
    <property type="entry name" value="DnaJ_C"/>
    <property type="match status" value="1"/>
</dbReference>
<dbReference type="FunFam" id="1.10.287.110:FF:000041">
    <property type="entry name" value="Chaperone protein DNAj, putative"/>
    <property type="match status" value="1"/>
</dbReference>
<dbReference type="Pfam" id="PF00226">
    <property type="entry name" value="DnaJ"/>
    <property type="match status" value="1"/>
</dbReference>
<keyword evidence="3" id="KW-0863">Zinc-finger</keyword>
<organism evidence="7 8">
    <name type="scientific">Cylindrotheca closterium</name>
    <dbReference type="NCBI Taxonomy" id="2856"/>
    <lineage>
        <taxon>Eukaryota</taxon>
        <taxon>Sar</taxon>
        <taxon>Stramenopiles</taxon>
        <taxon>Ochrophyta</taxon>
        <taxon>Bacillariophyta</taxon>
        <taxon>Bacillariophyceae</taxon>
        <taxon>Bacillariophycidae</taxon>
        <taxon>Bacillariales</taxon>
        <taxon>Bacillariaceae</taxon>
        <taxon>Cylindrotheca</taxon>
    </lineage>
</organism>
<reference evidence="7" key="1">
    <citation type="submission" date="2023-08" db="EMBL/GenBank/DDBJ databases">
        <authorList>
            <person name="Audoor S."/>
            <person name="Bilcke G."/>
        </authorList>
    </citation>
    <scope>NUCLEOTIDE SEQUENCE</scope>
</reference>
<dbReference type="InterPro" id="IPR036869">
    <property type="entry name" value="J_dom_sf"/>
</dbReference>
<dbReference type="GO" id="GO:0030544">
    <property type="term" value="F:Hsp70 protein binding"/>
    <property type="evidence" value="ECO:0007669"/>
    <property type="project" value="InterPro"/>
</dbReference>
<dbReference type="InterPro" id="IPR018253">
    <property type="entry name" value="DnaJ_domain_CS"/>
</dbReference>
<feature type="domain" description="J" evidence="6">
    <location>
        <begin position="34"/>
        <end position="95"/>
    </location>
</feature>
<dbReference type="AlphaFoldDB" id="A0AAD2PVU2"/>
<dbReference type="SUPFAM" id="SSF57938">
    <property type="entry name" value="DnaJ/Hsp40 cysteine-rich domain"/>
    <property type="match status" value="1"/>
</dbReference>
<feature type="region of interest" description="Disordered" evidence="5">
    <location>
        <begin position="387"/>
        <end position="412"/>
    </location>
</feature>
<evidence type="ECO:0000313" key="8">
    <source>
        <dbReference type="Proteomes" id="UP001295423"/>
    </source>
</evidence>
<gene>
    <name evidence="7" type="ORF">CYCCA115_LOCUS16657</name>
</gene>
<dbReference type="GO" id="GO:0008270">
    <property type="term" value="F:zinc ion binding"/>
    <property type="evidence" value="ECO:0007669"/>
    <property type="project" value="UniProtKB-KW"/>
</dbReference>
<dbReference type="PANTHER" id="PTHR43888">
    <property type="entry name" value="DNAJ-LIKE-2, ISOFORM A-RELATED"/>
    <property type="match status" value="1"/>
</dbReference>
<dbReference type="InterPro" id="IPR036410">
    <property type="entry name" value="HSP_DnaJ_Cys-rich_dom_sf"/>
</dbReference>
<dbReference type="Gene3D" id="2.60.260.20">
    <property type="entry name" value="Urease metallochaperone UreE, N-terminal domain"/>
    <property type="match status" value="2"/>
</dbReference>
<dbReference type="PROSITE" id="PS50076">
    <property type="entry name" value="DNAJ_2"/>
    <property type="match status" value="1"/>
</dbReference>
<keyword evidence="4" id="KW-0862">Zinc</keyword>
<keyword evidence="8" id="KW-1185">Reference proteome</keyword>
<dbReference type="SUPFAM" id="SSF46565">
    <property type="entry name" value="Chaperone J-domain"/>
    <property type="match status" value="1"/>
</dbReference>
<dbReference type="GO" id="GO:0006457">
    <property type="term" value="P:protein folding"/>
    <property type="evidence" value="ECO:0007669"/>
    <property type="project" value="InterPro"/>
</dbReference>
<dbReference type="InterPro" id="IPR044713">
    <property type="entry name" value="DNJA1/2-like"/>
</dbReference>
<evidence type="ECO:0000256" key="4">
    <source>
        <dbReference type="ARBA" id="ARBA00022833"/>
    </source>
</evidence>
<dbReference type="InterPro" id="IPR001305">
    <property type="entry name" value="HSP_DnaJ_Cys-rich_dom"/>
</dbReference>
<name>A0AAD2PVU2_9STRA</name>
<protein>
    <recommendedName>
        <fullName evidence="6">J domain-containing protein</fullName>
    </recommendedName>
</protein>
<dbReference type="SUPFAM" id="SSF49493">
    <property type="entry name" value="HSP40/DnaJ peptide-binding domain"/>
    <property type="match status" value="2"/>
</dbReference>
<dbReference type="Pfam" id="PF01556">
    <property type="entry name" value="DnaJ_C"/>
    <property type="match status" value="1"/>
</dbReference>
<evidence type="ECO:0000259" key="6">
    <source>
        <dbReference type="PROSITE" id="PS50076"/>
    </source>
</evidence>
<evidence type="ECO:0000256" key="1">
    <source>
        <dbReference type="ARBA" id="ARBA00022723"/>
    </source>
</evidence>
<proteinExistence type="predicted"/>
<accession>A0AAD2PVU2</accession>
<dbReference type="EMBL" id="CAKOGP040001936">
    <property type="protein sequence ID" value="CAJ1957314.1"/>
    <property type="molecule type" value="Genomic_DNA"/>
</dbReference>